<name>A0A7L7S7C2_9MUSC</name>
<dbReference type="InterPro" id="IPR016174">
    <property type="entry name" value="Di-haem_cyt_TM"/>
</dbReference>
<evidence type="ECO:0000256" key="7">
    <source>
        <dbReference type="ARBA" id="ARBA00022660"/>
    </source>
</evidence>
<keyword evidence="16 20" id="KW-0472">Membrane</keyword>
<dbReference type="InterPro" id="IPR048260">
    <property type="entry name" value="Cytochrome_b_C_euk/bac"/>
</dbReference>
<feature type="binding site" description="axial binding residue" evidence="19">
    <location>
        <position position="84"/>
    </location>
    <ligand>
        <name>heme b</name>
        <dbReference type="ChEBI" id="CHEBI:60344"/>
        <label>b562</label>
    </ligand>
    <ligandPart>
        <name>Fe</name>
        <dbReference type="ChEBI" id="CHEBI:18248"/>
    </ligandPart>
</feature>
<evidence type="ECO:0000256" key="16">
    <source>
        <dbReference type="ARBA" id="ARBA00023136"/>
    </source>
</evidence>
<dbReference type="GO" id="GO:0005743">
    <property type="term" value="C:mitochondrial inner membrane"/>
    <property type="evidence" value="ECO:0007669"/>
    <property type="project" value="UniProtKB-SubCell"/>
</dbReference>
<keyword evidence="10" id="KW-0999">Mitochondrion inner membrane</keyword>
<comment type="cofactor">
    <cofactor evidence="19">
        <name>heme</name>
        <dbReference type="ChEBI" id="CHEBI:30413"/>
    </cofactor>
    <text evidence="19">Binds 2 heme groups non-covalently.</text>
</comment>
<evidence type="ECO:0000259" key="21">
    <source>
        <dbReference type="PROSITE" id="PS51002"/>
    </source>
</evidence>
<accession>A0A7L7S7C2</accession>
<organism evidence="23">
    <name type="scientific">Ectophasia rotundiventris</name>
    <dbReference type="NCBI Taxonomy" id="569038"/>
    <lineage>
        <taxon>Eukaryota</taxon>
        <taxon>Metazoa</taxon>
        <taxon>Ecdysozoa</taxon>
        <taxon>Arthropoda</taxon>
        <taxon>Hexapoda</taxon>
        <taxon>Insecta</taxon>
        <taxon>Pterygota</taxon>
        <taxon>Neoptera</taxon>
        <taxon>Endopterygota</taxon>
        <taxon>Diptera</taxon>
        <taxon>Brachycera</taxon>
        <taxon>Muscomorpha</taxon>
        <taxon>Oestroidea</taxon>
        <taxon>Tachinidae</taxon>
        <taxon>Phasiinae</taxon>
        <taxon>Phasiini</taxon>
        <taxon>Ectophasia</taxon>
    </lineage>
</organism>
<evidence type="ECO:0000256" key="3">
    <source>
        <dbReference type="ARBA" id="ARBA00011649"/>
    </source>
</evidence>
<dbReference type="PIRSF" id="PIRSF038885">
    <property type="entry name" value="COB"/>
    <property type="match status" value="1"/>
</dbReference>
<dbReference type="PANTHER" id="PTHR19271:SF16">
    <property type="entry name" value="CYTOCHROME B"/>
    <property type="match status" value="1"/>
</dbReference>
<geneLocation type="mitochondrion" evidence="23"/>
<evidence type="ECO:0000256" key="4">
    <source>
        <dbReference type="ARBA" id="ARBA00013531"/>
    </source>
</evidence>
<feature type="transmembrane region" description="Helical" evidence="20">
    <location>
        <begin position="348"/>
        <end position="365"/>
    </location>
</feature>
<dbReference type="InterPro" id="IPR036150">
    <property type="entry name" value="Cyt_b/b6_C_sf"/>
</dbReference>
<evidence type="ECO:0000256" key="15">
    <source>
        <dbReference type="ARBA" id="ARBA00023128"/>
    </source>
</evidence>
<comment type="subunit">
    <text evidence="3">The main subunits of complex b-c1 are: cytochrome b, cytochrome c1 and the Rieske protein.</text>
</comment>
<keyword evidence="15 20" id="KW-0496">Mitochondrion</keyword>
<evidence type="ECO:0000313" key="23">
    <source>
        <dbReference type="EMBL" id="QNV49161.1"/>
    </source>
</evidence>
<evidence type="ECO:0000256" key="11">
    <source>
        <dbReference type="ARBA" id="ARBA00022982"/>
    </source>
</evidence>
<evidence type="ECO:0000256" key="14">
    <source>
        <dbReference type="ARBA" id="ARBA00023075"/>
    </source>
</evidence>
<dbReference type="InterPro" id="IPR027387">
    <property type="entry name" value="Cytb/b6-like_sf"/>
</dbReference>
<dbReference type="GO" id="GO:0006122">
    <property type="term" value="P:mitochondrial electron transport, ubiquinol to cytochrome c"/>
    <property type="evidence" value="ECO:0007669"/>
    <property type="project" value="TreeGrafter"/>
</dbReference>
<dbReference type="SUPFAM" id="SSF81648">
    <property type="entry name" value="a domain/subunit of cytochrome bc1 complex (Ubiquinol-cytochrome c reductase)"/>
    <property type="match status" value="1"/>
</dbReference>
<sequence>MNKPLRIKHPIFQIINGALIDLPAPINISAWWNFGSLLFLCLMIQILTGLFLAMHYTADINLAFNSVNHICRDVNYGWLLRTMHANGASFFFICIYLHVGRGIYYGSYLYMPTWMVGVIILFLVMGTAFMGYVLPWGQMSFWGATVITNLLSAIPYLGIDLVQWVWGGFAVDNATLTRFFTFHFILPFIVLAMTLIHILFLHETGSNNPMGLNSNIDKIPFHPYFTYKDIVGFIIMTMLLILLVLINPYLLGDPDNFIPANPLVTPIHIQPEWYFLFAYAILRSIPNKLGGVIALVLSIAILFILPFYHLSKFRGIQFYPINQIMFWMMVVTVILLTWIGARPVEDPYVITGQILTVIYFLYYLINPLMIKWWDNLLN</sequence>
<dbReference type="AlphaFoldDB" id="A0A7L7S7C2"/>
<dbReference type="InterPro" id="IPR030689">
    <property type="entry name" value="Cytochrome_b"/>
</dbReference>
<feature type="transmembrane region" description="Helical" evidence="20">
    <location>
        <begin position="78"/>
        <end position="99"/>
    </location>
</feature>
<dbReference type="Pfam" id="PF00032">
    <property type="entry name" value="Cytochrom_B_C"/>
    <property type="match status" value="1"/>
</dbReference>
<keyword evidence="6 19" id="KW-0349">Heme</keyword>
<dbReference type="CDD" id="cd00284">
    <property type="entry name" value="Cytochrome_b_N"/>
    <property type="match status" value="1"/>
</dbReference>
<evidence type="ECO:0000256" key="8">
    <source>
        <dbReference type="ARBA" id="ARBA00022692"/>
    </source>
</evidence>
<keyword evidence="14" id="KW-0830">Ubiquinone</keyword>
<dbReference type="InterPro" id="IPR048259">
    <property type="entry name" value="Cytochrome_b_N_euk/bac"/>
</dbReference>
<feature type="domain" description="Cytochrome b/b6 C-terminal region profile" evidence="22">
    <location>
        <begin position="211"/>
        <end position="378"/>
    </location>
</feature>
<gene>
    <name evidence="23" type="primary">cob</name>
</gene>
<evidence type="ECO:0000256" key="20">
    <source>
        <dbReference type="RuleBase" id="RU362117"/>
    </source>
</evidence>
<protein>
    <recommendedName>
        <fullName evidence="4 20">Cytochrome b</fullName>
    </recommendedName>
</protein>
<comment type="function">
    <text evidence="1 20">Component of the ubiquinol-cytochrome c reductase complex (complex III or cytochrome b-c1 complex) that is part of the mitochondrial respiratory chain. The b-c1 complex mediates electron transfer from ubiquinol to cytochrome c. Contributes to the generation of a proton gradient across the mitochondrial membrane that is then used for ATP synthesis.</text>
</comment>
<dbReference type="PROSITE" id="PS51002">
    <property type="entry name" value="CYTB_NTER"/>
    <property type="match status" value="1"/>
</dbReference>
<dbReference type="Pfam" id="PF00033">
    <property type="entry name" value="Cytochrome_B"/>
    <property type="match status" value="1"/>
</dbReference>
<feature type="binding site" description="axial binding residue" evidence="19">
    <location>
        <position position="197"/>
    </location>
    <ligand>
        <name>heme b</name>
        <dbReference type="ChEBI" id="CHEBI:60344"/>
        <label>b566</label>
    </ligand>
    <ligandPart>
        <name>Fe</name>
        <dbReference type="ChEBI" id="CHEBI:18248"/>
    </ligandPart>
</feature>
<feature type="binding site" description="axial binding residue" evidence="19">
    <location>
        <position position="98"/>
    </location>
    <ligand>
        <name>heme b</name>
        <dbReference type="ChEBI" id="CHEBI:60344"/>
        <label>b566</label>
    </ligand>
    <ligandPart>
        <name>Fe</name>
        <dbReference type="ChEBI" id="CHEBI:18248"/>
    </ligandPart>
</feature>
<evidence type="ECO:0000256" key="5">
    <source>
        <dbReference type="ARBA" id="ARBA00022448"/>
    </source>
</evidence>
<evidence type="ECO:0000256" key="10">
    <source>
        <dbReference type="ARBA" id="ARBA00022792"/>
    </source>
</evidence>
<dbReference type="SUPFAM" id="SSF81342">
    <property type="entry name" value="Transmembrane di-heme cytochromes"/>
    <property type="match status" value="1"/>
</dbReference>
<keyword evidence="12 20" id="KW-1133">Transmembrane helix</keyword>
<evidence type="ECO:0000256" key="19">
    <source>
        <dbReference type="PIRSR" id="PIRSR038885-2"/>
    </source>
</evidence>
<dbReference type="EMBL" id="MK644821">
    <property type="protein sequence ID" value="QNV49161.1"/>
    <property type="molecule type" value="Genomic_DNA"/>
</dbReference>
<keyword evidence="13 19" id="KW-0408">Iron</keyword>
<dbReference type="FunFam" id="1.20.810.10:FF:000002">
    <property type="entry name" value="Cytochrome b"/>
    <property type="match status" value="1"/>
</dbReference>
<evidence type="ECO:0000256" key="9">
    <source>
        <dbReference type="ARBA" id="ARBA00022723"/>
    </source>
</evidence>
<dbReference type="GO" id="GO:0046872">
    <property type="term" value="F:metal ion binding"/>
    <property type="evidence" value="ECO:0007669"/>
    <property type="project" value="UniProtKB-UniRule"/>
</dbReference>
<keyword evidence="9 19" id="KW-0479">Metal-binding</keyword>
<dbReference type="PANTHER" id="PTHR19271">
    <property type="entry name" value="CYTOCHROME B"/>
    <property type="match status" value="1"/>
</dbReference>
<feature type="binding site" description="axial binding residue" evidence="19">
    <location>
        <position position="183"/>
    </location>
    <ligand>
        <name>heme b</name>
        <dbReference type="ChEBI" id="CHEBI:60344"/>
        <label>b562</label>
    </ligand>
    <ligandPart>
        <name>Fe</name>
        <dbReference type="ChEBI" id="CHEBI:18248"/>
    </ligandPart>
</feature>
<feature type="transmembrane region" description="Helical" evidence="20">
    <location>
        <begin position="321"/>
        <end position="341"/>
    </location>
</feature>
<reference evidence="23" key="1">
    <citation type="submission" date="2019-03" db="EMBL/GenBank/DDBJ databases">
        <title>The mitochondrial genome of Syntormon pallipes (Diptera: Dolichopodidae).</title>
        <authorList>
            <person name="Hou P."/>
            <person name="Qilemoge Q."/>
            <person name="Li X."/>
            <person name="Yang D."/>
        </authorList>
    </citation>
    <scope>NUCLEOTIDE SEQUENCE</scope>
</reference>
<keyword evidence="8 20" id="KW-0812">Transmembrane</keyword>
<keyword evidence="7 20" id="KW-0679">Respiratory chain</keyword>
<feature type="transmembrane region" description="Helical" evidence="20">
    <location>
        <begin position="179"/>
        <end position="201"/>
    </location>
</feature>
<feature type="transmembrane region" description="Helical" evidence="20">
    <location>
        <begin position="289"/>
        <end position="309"/>
    </location>
</feature>
<feature type="transmembrane region" description="Helical" evidence="20">
    <location>
        <begin position="141"/>
        <end position="159"/>
    </location>
</feature>
<feature type="transmembrane region" description="Helical" evidence="20">
    <location>
        <begin position="111"/>
        <end position="134"/>
    </location>
</feature>
<feature type="transmembrane region" description="Helical" evidence="20">
    <location>
        <begin position="230"/>
        <end position="251"/>
    </location>
</feature>
<dbReference type="InterPro" id="IPR005797">
    <property type="entry name" value="Cyt_b/b6_N"/>
</dbReference>
<evidence type="ECO:0000259" key="22">
    <source>
        <dbReference type="PROSITE" id="PS51003"/>
    </source>
</evidence>
<proteinExistence type="inferred from homology"/>
<dbReference type="GO" id="GO:0008121">
    <property type="term" value="F:quinol-cytochrome-c reductase activity"/>
    <property type="evidence" value="ECO:0007669"/>
    <property type="project" value="InterPro"/>
</dbReference>
<evidence type="ECO:0000256" key="17">
    <source>
        <dbReference type="ARBA" id="ARBA00061233"/>
    </source>
</evidence>
<feature type="transmembrane region" description="Helical" evidence="20">
    <location>
        <begin position="37"/>
        <end position="57"/>
    </location>
</feature>
<evidence type="ECO:0000256" key="6">
    <source>
        <dbReference type="ARBA" id="ARBA00022617"/>
    </source>
</evidence>
<evidence type="ECO:0000256" key="1">
    <source>
        <dbReference type="ARBA" id="ARBA00002566"/>
    </source>
</evidence>
<evidence type="ECO:0000256" key="13">
    <source>
        <dbReference type="ARBA" id="ARBA00023004"/>
    </source>
</evidence>
<evidence type="ECO:0000256" key="18">
    <source>
        <dbReference type="PIRSR" id="PIRSR038885-1"/>
    </source>
</evidence>
<feature type="domain" description="Cytochrome b/b6 N-terminal region profile" evidence="21">
    <location>
        <begin position="1"/>
        <end position="210"/>
    </location>
</feature>
<evidence type="ECO:0000256" key="12">
    <source>
        <dbReference type="ARBA" id="ARBA00022989"/>
    </source>
</evidence>
<dbReference type="GO" id="GO:0045275">
    <property type="term" value="C:respiratory chain complex III"/>
    <property type="evidence" value="ECO:0007669"/>
    <property type="project" value="InterPro"/>
</dbReference>
<dbReference type="PROSITE" id="PS51003">
    <property type="entry name" value="CYTB_CTER"/>
    <property type="match status" value="1"/>
</dbReference>
<dbReference type="CDD" id="cd00290">
    <property type="entry name" value="cytochrome_b_C"/>
    <property type="match status" value="1"/>
</dbReference>
<dbReference type="InterPro" id="IPR005798">
    <property type="entry name" value="Cyt_b/b6_C"/>
</dbReference>
<comment type="similarity">
    <text evidence="17 20">Belongs to the cytochrome b family.</text>
</comment>
<evidence type="ECO:0000256" key="2">
    <source>
        <dbReference type="ARBA" id="ARBA00004448"/>
    </source>
</evidence>
<comment type="subcellular location">
    <subcellularLocation>
        <location evidence="2">Mitochondrion inner membrane</location>
        <topology evidence="2">Multi-pass membrane protein</topology>
    </subcellularLocation>
</comment>
<feature type="binding site" evidence="18">
    <location>
        <position position="202"/>
    </location>
    <ligand>
        <name>a ubiquinone</name>
        <dbReference type="ChEBI" id="CHEBI:16389"/>
    </ligand>
</feature>
<dbReference type="Gene3D" id="1.20.810.10">
    <property type="entry name" value="Cytochrome Bc1 Complex, Chain C"/>
    <property type="match status" value="1"/>
</dbReference>
<comment type="cofactor">
    <cofactor evidence="20">
        <name>heme b</name>
        <dbReference type="ChEBI" id="CHEBI:60344"/>
    </cofactor>
    <text evidence="20">Binds 2 heme groups non-covalently.</text>
</comment>
<keyword evidence="5 20" id="KW-0813">Transport</keyword>
<dbReference type="GO" id="GO:0016491">
    <property type="term" value="F:oxidoreductase activity"/>
    <property type="evidence" value="ECO:0007669"/>
    <property type="project" value="UniProtKB-UniRule"/>
</dbReference>
<keyword evidence="11 20" id="KW-0249">Electron transport</keyword>